<gene>
    <name evidence="2" type="ORF">NDU88_003242</name>
</gene>
<keyword evidence="3" id="KW-1185">Reference proteome</keyword>
<protein>
    <submittedName>
        <fullName evidence="2">Uncharacterized protein</fullName>
    </submittedName>
</protein>
<feature type="region of interest" description="Disordered" evidence="1">
    <location>
        <begin position="99"/>
        <end position="149"/>
    </location>
</feature>
<evidence type="ECO:0000313" key="3">
    <source>
        <dbReference type="Proteomes" id="UP001066276"/>
    </source>
</evidence>
<evidence type="ECO:0000313" key="2">
    <source>
        <dbReference type="EMBL" id="KAJ1171379.1"/>
    </source>
</evidence>
<reference evidence="2" key="1">
    <citation type="journal article" date="2022" name="bioRxiv">
        <title>Sequencing and chromosome-scale assembly of the giantPleurodeles waltlgenome.</title>
        <authorList>
            <person name="Brown T."/>
            <person name="Elewa A."/>
            <person name="Iarovenko S."/>
            <person name="Subramanian E."/>
            <person name="Araus A.J."/>
            <person name="Petzold A."/>
            <person name="Susuki M."/>
            <person name="Suzuki K.-i.T."/>
            <person name="Hayashi T."/>
            <person name="Toyoda A."/>
            <person name="Oliveira C."/>
            <person name="Osipova E."/>
            <person name="Leigh N.D."/>
            <person name="Simon A."/>
            <person name="Yun M.H."/>
        </authorList>
    </citation>
    <scope>NUCLEOTIDE SEQUENCE</scope>
    <source>
        <strain evidence="2">20211129_DDA</strain>
        <tissue evidence="2">Liver</tissue>
    </source>
</reference>
<evidence type="ECO:0000256" key="1">
    <source>
        <dbReference type="SAM" id="MobiDB-lite"/>
    </source>
</evidence>
<sequence>MCLPAFGGTGIQSASLEEEGEAPGGRLRHWKRAALELRRVRRGAARIPLWGNPGRISTSKVHLVAWQCTKTGSLEGGCSGSRAHRRLNRAEWRGLEPPPLFSKSFQVGGPGQREGERGSEDCGAQGKRSAKALEPGRNPLRRGGEGRQKVKNKLTPSLRAYFRVRPEGIVLIPGQEIMDKHTVQALVRGWKTIPSLKLRTGPVKRWYKSDLSLPPRLVEVVMR</sequence>
<dbReference type="EMBL" id="JANPWB010000007">
    <property type="protein sequence ID" value="KAJ1171379.1"/>
    <property type="molecule type" value="Genomic_DNA"/>
</dbReference>
<dbReference type="Proteomes" id="UP001066276">
    <property type="component" value="Chromosome 4_1"/>
</dbReference>
<organism evidence="2 3">
    <name type="scientific">Pleurodeles waltl</name>
    <name type="common">Iberian ribbed newt</name>
    <dbReference type="NCBI Taxonomy" id="8319"/>
    <lineage>
        <taxon>Eukaryota</taxon>
        <taxon>Metazoa</taxon>
        <taxon>Chordata</taxon>
        <taxon>Craniata</taxon>
        <taxon>Vertebrata</taxon>
        <taxon>Euteleostomi</taxon>
        <taxon>Amphibia</taxon>
        <taxon>Batrachia</taxon>
        <taxon>Caudata</taxon>
        <taxon>Salamandroidea</taxon>
        <taxon>Salamandridae</taxon>
        <taxon>Pleurodelinae</taxon>
        <taxon>Pleurodeles</taxon>
    </lineage>
</organism>
<proteinExistence type="predicted"/>
<accession>A0AAV7T4F1</accession>
<name>A0AAV7T4F1_PLEWA</name>
<dbReference type="AlphaFoldDB" id="A0AAV7T4F1"/>
<comment type="caution">
    <text evidence="2">The sequence shown here is derived from an EMBL/GenBank/DDBJ whole genome shotgun (WGS) entry which is preliminary data.</text>
</comment>